<feature type="region of interest" description="Disordered" evidence="1">
    <location>
        <begin position="205"/>
        <end position="239"/>
    </location>
</feature>
<evidence type="ECO:0000256" key="1">
    <source>
        <dbReference type="SAM" id="MobiDB-lite"/>
    </source>
</evidence>
<comment type="caution">
    <text evidence="3">The sequence shown here is derived from an EMBL/GenBank/DDBJ whole genome shotgun (WGS) entry which is preliminary data.</text>
</comment>
<organism evidence="3 4">
    <name type="scientific">Xaviernesmea rhizosphaerae</name>
    <dbReference type="NCBI Taxonomy" id="1672749"/>
    <lineage>
        <taxon>Bacteria</taxon>
        <taxon>Pseudomonadati</taxon>
        <taxon>Pseudomonadota</taxon>
        <taxon>Alphaproteobacteria</taxon>
        <taxon>Hyphomicrobiales</taxon>
        <taxon>Rhizobiaceae</taxon>
        <taxon>Rhizobium/Agrobacterium group</taxon>
        <taxon>Xaviernesmea</taxon>
    </lineage>
</organism>
<name>A0ABX3PIC7_9HYPH</name>
<keyword evidence="4" id="KW-1185">Reference proteome</keyword>
<keyword evidence="2" id="KW-0732">Signal</keyword>
<feature type="signal peptide" evidence="2">
    <location>
        <begin position="1"/>
        <end position="37"/>
    </location>
</feature>
<dbReference type="EMBL" id="MSPX01000001">
    <property type="protein sequence ID" value="OQP88122.1"/>
    <property type="molecule type" value="Genomic_DNA"/>
</dbReference>
<evidence type="ECO:0000313" key="4">
    <source>
        <dbReference type="Proteomes" id="UP000192652"/>
    </source>
</evidence>
<gene>
    <name evidence="3" type="ORF">BTR14_01230</name>
</gene>
<feature type="chain" id="PRO_5046718770" evidence="2">
    <location>
        <begin position="38"/>
        <end position="239"/>
    </location>
</feature>
<accession>A0ABX3PIC7</accession>
<feature type="compositionally biased region" description="Low complexity" evidence="1">
    <location>
        <begin position="217"/>
        <end position="231"/>
    </location>
</feature>
<reference evidence="3 4" key="1">
    <citation type="journal article" date="2017" name="Antonie Van Leeuwenhoek">
        <title>Rhizobium rhizosphaerae sp. nov., a novel species isolated from rice rhizosphere.</title>
        <authorList>
            <person name="Zhao J.J."/>
            <person name="Zhang J."/>
            <person name="Zhang R.J."/>
            <person name="Zhang C.W."/>
            <person name="Yin H.Q."/>
            <person name="Zhang X.X."/>
        </authorList>
    </citation>
    <scope>NUCLEOTIDE SEQUENCE [LARGE SCALE GENOMIC DNA]</scope>
    <source>
        <strain evidence="3 4">RD15</strain>
    </source>
</reference>
<sequence length="239" mass="24631">MANGLQAGARQLRKAARSLLFAASLAGMVGMGESAMAGPLADAAAQAEAQAAAGDAAGARVTMEAAFGAFSAGLPMSISRATFVRAEPSGYAMYEPRGDSAFKPGESLISYIEPVGLSWAPAPEAGKLETRFTVDFDILDPKGTVLAGQKAFGDFRFVSYQRNQEIYATLTIDVAGAPPGAYVLRFRFNDAKSDKTASVEQPFTIVAPPETPPAEPPAAAAPAEPAAQPPVQASPPANP</sequence>
<evidence type="ECO:0000313" key="3">
    <source>
        <dbReference type="EMBL" id="OQP88122.1"/>
    </source>
</evidence>
<evidence type="ECO:0000256" key="2">
    <source>
        <dbReference type="SAM" id="SignalP"/>
    </source>
</evidence>
<dbReference type="Proteomes" id="UP000192652">
    <property type="component" value="Unassembled WGS sequence"/>
</dbReference>
<protein>
    <submittedName>
        <fullName evidence="3">Uncharacterized protein</fullName>
    </submittedName>
</protein>
<proteinExistence type="predicted"/>